<reference evidence="2" key="1">
    <citation type="journal article" date="2020" name="Fungal Divers.">
        <title>Resolving the Mortierellaceae phylogeny through synthesis of multi-gene phylogenetics and phylogenomics.</title>
        <authorList>
            <person name="Vandepol N."/>
            <person name="Liber J."/>
            <person name="Desiro A."/>
            <person name="Na H."/>
            <person name="Kennedy M."/>
            <person name="Barry K."/>
            <person name="Grigoriev I.V."/>
            <person name="Miller A.N."/>
            <person name="O'Donnell K."/>
            <person name="Stajich J.E."/>
            <person name="Bonito G."/>
        </authorList>
    </citation>
    <scope>NUCLEOTIDE SEQUENCE</scope>
    <source>
        <strain evidence="2">NRRL 2769</strain>
    </source>
</reference>
<dbReference type="AlphaFoldDB" id="A0A9P6SS10"/>
<dbReference type="Pfam" id="PF23948">
    <property type="entry name" value="ARM_5"/>
    <property type="match status" value="1"/>
</dbReference>
<sequence>MLRNLFSSQTSDRSTEETLGLTSKRLELARKEDDTAKRLELINSVKPLLKDTENTFASKKVKDPALSEGIANAYHEHGRLLDDLGHHDKAKKSRSKAEKWGYVDAVGRNIDSSHPLGKNNTVRRSLLPTAVPSIAPIVAVATPAKVKPTSPKNGMQIQQKIFDHNVTPPITKYALPEPDERITSTPQLAYCLSLLHSSMISQEELDQIERDWLQIKDVDPDERERLQTMATDLIRAFVREDLKKSSVIAEAVSLTAVLEQEVFRKLLQVFVNGISQSLLLDVHLLNGLAQLIRNAPEGYIDADDLVKVLELLNGRLKDTHKQSTRHTYQLAMTISQ</sequence>
<organism evidence="2 3">
    <name type="scientific">Entomortierella chlamydospora</name>
    <dbReference type="NCBI Taxonomy" id="101097"/>
    <lineage>
        <taxon>Eukaryota</taxon>
        <taxon>Fungi</taxon>
        <taxon>Fungi incertae sedis</taxon>
        <taxon>Mucoromycota</taxon>
        <taxon>Mortierellomycotina</taxon>
        <taxon>Mortierellomycetes</taxon>
        <taxon>Mortierellales</taxon>
        <taxon>Mortierellaceae</taxon>
        <taxon>Entomortierella</taxon>
    </lineage>
</organism>
<dbReference type="EMBL" id="JAAAID010003870">
    <property type="protein sequence ID" value="KAF9995411.1"/>
    <property type="molecule type" value="Genomic_DNA"/>
</dbReference>
<dbReference type="Proteomes" id="UP000703661">
    <property type="component" value="Unassembled WGS sequence"/>
</dbReference>
<dbReference type="InterPro" id="IPR056251">
    <property type="entry name" value="Arm_rpt_dom"/>
</dbReference>
<comment type="caution">
    <text evidence="2">The sequence shown here is derived from an EMBL/GenBank/DDBJ whole genome shotgun (WGS) entry which is preliminary data.</text>
</comment>
<evidence type="ECO:0000313" key="2">
    <source>
        <dbReference type="EMBL" id="KAF9995411.1"/>
    </source>
</evidence>
<accession>A0A9P6SS10</accession>
<feature type="domain" description="Arm-like repeat" evidence="1">
    <location>
        <begin position="213"/>
        <end position="336"/>
    </location>
</feature>
<keyword evidence="3" id="KW-1185">Reference proteome</keyword>
<evidence type="ECO:0000313" key="3">
    <source>
        <dbReference type="Proteomes" id="UP000703661"/>
    </source>
</evidence>
<evidence type="ECO:0000259" key="1">
    <source>
        <dbReference type="Pfam" id="PF23948"/>
    </source>
</evidence>
<feature type="non-terminal residue" evidence="2">
    <location>
        <position position="336"/>
    </location>
</feature>
<name>A0A9P6SS10_9FUNG</name>
<gene>
    <name evidence="2" type="ORF">BGZ80_007521</name>
</gene>
<proteinExistence type="predicted"/>
<protein>
    <recommendedName>
        <fullName evidence="1">Arm-like repeat domain-containing protein</fullName>
    </recommendedName>
</protein>